<feature type="transmembrane region" description="Helical" evidence="8">
    <location>
        <begin position="447"/>
        <end position="469"/>
    </location>
</feature>
<dbReference type="Pfam" id="PF07690">
    <property type="entry name" value="MFS_1"/>
    <property type="match status" value="1"/>
</dbReference>
<evidence type="ECO:0000256" key="2">
    <source>
        <dbReference type="ARBA" id="ARBA00008537"/>
    </source>
</evidence>
<evidence type="ECO:0000256" key="8">
    <source>
        <dbReference type="SAM" id="Phobius"/>
    </source>
</evidence>
<dbReference type="Gene3D" id="1.20.1250.20">
    <property type="entry name" value="MFS general substrate transporter like domains"/>
    <property type="match status" value="1"/>
</dbReference>
<dbReference type="InterPro" id="IPR004638">
    <property type="entry name" value="EmrB-like"/>
</dbReference>
<dbReference type="Gene3D" id="1.20.1720.10">
    <property type="entry name" value="Multidrug resistance protein D"/>
    <property type="match status" value="1"/>
</dbReference>
<dbReference type="PANTHER" id="PTHR42718:SF9">
    <property type="entry name" value="MAJOR FACILITATOR SUPERFAMILY MULTIDRUG TRANSPORTER MFSC"/>
    <property type="match status" value="1"/>
</dbReference>
<keyword evidence="3" id="KW-0813">Transport</keyword>
<organism evidence="10 11">
    <name type="scientific">Nocardioides pocheonensis</name>
    <dbReference type="NCBI Taxonomy" id="661485"/>
    <lineage>
        <taxon>Bacteria</taxon>
        <taxon>Bacillati</taxon>
        <taxon>Actinomycetota</taxon>
        <taxon>Actinomycetes</taxon>
        <taxon>Propionibacteriales</taxon>
        <taxon>Nocardioidaceae</taxon>
        <taxon>Nocardioides</taxon>
    </lineage>
</organism>
<dbReference type="OrthoDB" id="9812221at2"/>
<dbReference type="AlphaFoldDB" id="A0A3N0GS23"/>
<feature type="transmembrane region" description="Helical" evidence="8">
    <location>
        <begin position="374"/>
        <end position="395"/>
    </location>
</feature>
<dbReference type="Proteomes" id="UP000279994">
    <property type="component" value="Unassembled WGS sequence"/>
</dbReference>
<feature type="transmembrane region" description="Helical" evidence="8">
    <location>
        <begin position="173"/>
        <end position="193"/>
    </location>
</feature>
<sequence>MSHDTPTTATPAPTSAGDIAVLRWLVGATFIVILNETIMINAIPRLMVEFQVSERTAPWLTTAFMLTMAVVIPITGWFLQRVTTRQAFALAMIVFCTGTLIAAAAPVFWVLLLGRIVQASGTAVMMPLLMTTLMSVVPEHDRGRVMGNVTLAMSVAPALGPAVSGVILEYLSWRWMFGLVLPVAALIGAAGLLRLRNVGEPTAGSVDVPSVVISAIGFGGLVYGLSLIGADHQPLPPGVLIPGALVVLALFVWRQIALQHGRGPLLDLRTLTHRTYAKALTLMVVAFMGFLGSMVLLPFYLQQARGLTILQTGLLMMPGGLAMGLLGPQVGKLFDRFGGRPLVIPGSIGIFVALVLFSQIGLSTPYWQVLGMHMLLMISLAAVFTPVFTLGLGAVPPQLYSHASSLLGALQQVAGAAGAAVSTAVLSSRSATLIAGGSSPEAALAGGLGRAFVVSAGLSLIVIALAVVLPGRLPAPQGGPEEGGPRGDLDLDDGIADPVAAI</sequence>
<feature type="transmembrane region" description="Helical" evidence="8">
    <location>
        <begin position="307"/>
        <end position="330"/>
    </location>
</feature>
<evidence type="ECO:0000256" key="5">
    <source>
        <dbReference type="ARBA" id="ARBA00022692"/>
    </source>
</evidence>
<evidence type="ECO:0000313" key="10">
    <source>
        <dbReference type="EMBL" id="RNM15265.1"/>
    </source>
</evidence>
<keyword evidence="5 8" id="KW-0812">Transmembrane</keyword>
<dbReference type="NCBIfam" id="TIGR00711">
    <property type="entry name" value="efflux_EmrB"/>
    <property type="match status" value="1"/>
</dbReference>
<reference evidence="10 11" key="1">
    <citation type="submission" date="2018-11" db="EMBL/GenBank/DDBJ databases">
        <authorList>
            <person name="Li F."/>
        </authorList>
    </citation>
    <scope>NUCLEOTIDE SEQUENCE [LARGE SCALE GENOMIC DNA]</scope>
    <source>
        <strain evidence="10 11">Gsoil 818</strain>
    </source>
</reference>
<feature type="transmembrane region" description="Helical" evidence="8">
    <location>
        <begin position="279"/>
        <end position="301"/>
    </location>
</feature>
<keyword evidence="11" id="KW-1185">Reference proteome</keyword>
<dbReference type="RefSeq" id="WP_123222503.1">
    <property type="nucleotide sequence ID" value="NZ_RJSF01000030.1"/>
</dbReference>
<proteinExistence type="inferred from homology"/>
<evidence type="ECO:0000256" key="3">
    <source>
        <dbReference type="ARBA" id="ARBA00022448"/>
    </source>
</evidence>
<evidence type="ECO:0000313" key="11">
    <source>
        <dbReference type="Proteomes" id="UP000279994"/>
    </source>
</evidence>
<dbReference type="InterPro" id="IPR036259">
    <property type="entry name" value="MFS_trans_sf"/>
</dbReference>
<feature type="transmembrane region" description="Helical" evidence="8">
    <location>
        <begin position="116"/>
        <end position="137"/>
    </location>
</feature>
<feature type="transmembrane region" description="Helical" evidence="8">
    <location>
        <begin position="240"/>
        <end position="258"/>
    </location>
</feature>
<name>A0A3N0GS23_9ACTN</name>
<feature type="domain" description="Major facilitator superfamily (MFS) profile" evidence="9">
    <location>
        <begin position="21"/>
        <end position="474"/>
    </location>
</feature>
<protein>
    <submittedName>
        <fullName evidence="10">DHA2 family efflux MFS transporter permease subunit</fullName>
    </submittedName>
</protein>
<dbReference type="GO" id="GO:0005886">
    <property type="term" value="C:plasma membrane"/>
    <property type="evidence" value="ECO:0007669"/>
    <property type="project" value="UniProtKB-SubCell"/>
</dbReference>
<dbReference type="PANTHER" id="PTHR42718">
    <property type="entry name" value="MAJOR FACILITATOR SUPERFAMILY MULTIDRUG TRANSPORTER MFSC"/>
    <property type="match status" value="1"/>
</dbReference>
<evidence type="ECO:0000256" key="1">
    <source>
        <dbReference type="ARBA" id="ARBA00004651"/>
    </source>
</evidence>
<feature type="transmembrane region" description="Helical" evidence="8">
    <location>
        <begin position="149"/>
        <end position="167"/>
    </location>
</feature>
<evidence type="ECO:0000256" key="7">
    <source>
        <dbReference type="ARBA" id="ARBA00023136"/>
    </source>
</evidence>
<feature type="transmembrane region" description="Helical" evidence="8">
    <location>
        <begin position="205"/>
        <end position="228"/>
    </location>
</feature>
<feature type="transmembrane region" description="Helical" evidence="8">
    <location>
        <begin position="21"/>
        <end position="44"/>
    </location>
</feature>
<gene>
    <name evidence="10" type="ORF">EFL26_08670</name>
</gene>
<dbReference type="PRINTS" id="PR01036">
    <property type="entry name" value="TCRTETB"/>
</dbReference>
<evidence type="ECO:0000259" key="9">
    <source>
        <dbReference type="PROSITE" id="PS50850"/>
    </source>
</evidence>
<evidence type="ECO:0000256" key="4">
    <source>
        <dbReference type="ARBA" id="ARBA00022475"/>
    </source>
</evidence>
<feature type="transmembrane region" description="Helical" evidence="8">
    <location>
        <begin position="88"/>
        <end position="110"/>
    </location>
</feature>
<dbReference type="InterPro" id="IPR011701">
    <property type="entry name" value="MFS"/>
</dbReference>
<feature type="transmembrane region" description="Helical" evidence="8">
    <location>
        <begin position="342"/>
        <end position="362"/>
    </location>
</feature>
<feature type="transmembrane region" description="Helical" evidence="8">
    <location>
        <begin position="56"/>
        <end position="79"/>
    </location>
</feature>
<comment type="subcellular location">
    <subcellularLocation>
        <location evidence="1">Cell membrane</location>
        <topology evidence="1">Multi-pass membrane protein</topology>
    </subcellularLocation>
</comment>
<keyword evidence="4" id="KW-1003">Cell membrane</keyword>
<keyword evidence="7 8" id="KW-0472">Membrane</keyword>
<comment type="similarity">
    <text evidence="2">Belongs to the major facilitator superfamily. EmrB family.</text>
</comment>
<accession>A0A3N0GS23</accession>
<dbReference type="SUPFAM" id="SSF103473">
    <property type="entry name" value="MFS general substrate transporter"/>
    <property type="match status" value="1"/>
</dbReference>
<dbReference type="GO" id="GO:0022857">
    <property type="term" value="F:transmembrane transporter activity"/>
    <property type="evidence" value="ECO:0007669"/>
    <property type="project" value="InterPro"/>
</dbReference>
<dbReference type="PROSITE" id="PS50850">
    <property type="entry name" value="MFS"/>
    <property type="match status" value="1"/>
</dbReference>
<feature type="transmembrane region" description="Helical" evidence="8">
    <location>
        <begin position="407"/>
        <end position="427"/>
    </location>
</feature>
<keyword evidence="6 8" id="KW-1133">Transmembrane helix</keyword>
<comment type="caution">
    <text evidence="10">The sequence shown here is derived from an EMBL/GenBank/DDBJ whole genome shotgun (WGS) entry which is preliminary data.</text>
</comment>
<dbReference type="InterPro" id="IPR020846">
    <property type="entry name" value="MFS_dom"/>
</dbReference>
<dbReference type="EMBL" id="RJSF01000030">
    <property type="protein sequence ID" value="RNM15265.1"/>
    <property type="molecule type" value="Genomic_DNA"/>
</dbReference>
<evidence type="ECO:0000256" key="6">
    <source>
        <dbReference type="ARBA" id="ARBA00022989"/>
    </source>
</evidence>